<dbReference type="EMBL" id="QGKW02001660">
    <property type="protein sequence ID" value="KAF2577965.1"/>
    <property type="molecule type" value="Genomic_DNA"/>
</dbReference>
<evidence type="ECO:0000259" key="8">
    <source>
        <dbReference type="PROSITE" id="PS50863"/>
    </source>
</evidence>
<keyword evidence="2" id="KW-0677">Repeat</keyword>
<dbReference type="GO" id="GO:0003677">
    <property type="term" value="F:DNA binding"/>
    <property type="evidence" value="ECO:0007669"/>
    <property type="project" value="UniProtKB-KW"/>
</dbReference>
<feature type="domain" description="TF-B3" evidence="8">
    <location>
        <begin position="1"/>
        <end position="93"/>
    </location>
</feature>
<dbReference type="Gene3D" id="2.40.330.10">
    <property type="entry name" value="DNA-binding pseudobarrel domain"/>
    <property type="match status" value="1"/>
</dbReference>
<evidence type="ECO:0000313" key="10">
    <source>
        <dbReference type="Proteomes" id="UP000712281"/>
    </source>
</evidence>
<dbReference type="GO" id="GO:0005634">
    <property type="term" value="C:nucleus"/>
    <property type="evidence" value="ECO:0007669"/>
    <property type="project" value="UniProtKB-SubCell"/>
</dbReference>
<dbReference type="SMART" id="SM01019">
    <property type="entry name" value="B3"/>
    <property type="match status" value="1"/>
</dbReference>
<dbReference type="InterPro" id="IPR015300">
    <property type="entry name" value="DNA-bd_pseudobarrel_sf"/>
</dbReference>
<keyword evidence="5" id="KW-0804">Transcription</keyword>
<reference evidence="9" key="1">
    <citation type="submission" date="2019-12" db="EMBL/GenBank/DDBJ databases">
        <title>Genome sequencing and annotation of Brassica cretica.</title>
        <authorList>
            <person name="Studholme D.J."/>
            <person name="Sarris P.F."/>
        </authorList>
    </citation>
    <scope>NUCLEOTIDE SEQUENCE</scope>
    <source>
        <strain evidence="9">PFS-001/15</strain>
        <tissue evidence="9">Leaf</tissue>
    </source>
</reference>
<keyword evidence="6" id="KW-0539">Nucleus</keyword>
<evidence type="ECO:0000256" key="2">
    <source>
        <dbReference type="ARBA" id="ARBA00022737"/>
    </source>
</evidence>
<evidence type="ECO:0000256" key="1">
    <source>
        <dbReference type="ARBA" id="ARBA00004123"/>
    </source>
</evidence>
<dbReference type="Pfam" id="PF02362">
    <property type="entry name" value="B3"/>
    <property type="match status" value="1"/>
</dbReference>
<comment type="caution">
    <text evidence="9">The sequence shown here is derived from an EMBL/GenBank/DDBJ whole genome shotgun (WGS) entry which is preliminary data.</text>
</comment>
<gene>
    <name evidence="9" type="ORF">F2Q68_00006600</name>
</gene>
<accession>A0A8S9J7G3</accession>
<evidence type="ECO:0000313" key="9">
    <source>
        <dbReference type="EMBL" id="KAF2577965.1"/>
    </source>
</evidence>
<evidence type="ECO:0000256" key="7">
    <source>
        <dbReference type="SAM" id="MobiDB-lite"/>
    </source>
</evidence>
<comment type="subcellular location">
    <subcellularLocation>
        <location evidence="1">Nucleus</location>
    </subcellularLocation>
</comment>
<dbReference type="SUPFAM" id="SSF101936">
    <property type="entry name" value="DNA-binding pseudobarrel domain"/>
    <property type="match status" value="1"/>
</dbReference>
<keyword evidence="3" id="KW-0805">Transcription regulation</keyword>
<dbReference type="Proteomes" id="UP000712281">
    <property type="component" value="Unassembled WGS sequence"/>
</dbReference>
<feature type="compositionally biased region" description="Acidic residues" evidence="7">
    <location>
        <begin position="108"/>
        <end position="130"/>
    </location>
</feature>
<dbReference type="PANTHER" id="PTHR31674:SF38">
    <property type="entry name" value="B3 DOMAIN-CONTAINING PROTEIN REM1"/>
    <property type="match status" value="1"/>
</dbReference>
<dbReference type="CDD" id="cd10017">
    <property type="entry name" value="B3_DNA"/>
    <property type="match status" value="1"/>
</dbReference>
<organism evidence="9 10">
    <name type="scientific">Brassica cretica</name>
    <name type="common">Mustard</name>
    <dbReference type="NCBI Taxonomy" id="69181"/>
    <lineage>
        <taxon>Eukaryota</taxon>
        <taxon>Viridiplantae</taxon>
        <taxon>Streptophyta</taxon>
        <taxon>Embryophyta</taxon>
        <taxon>Tracheophyta</taxon>
        <taxon>Spermatophyta</taxon>
        <taxon>Magnoliopsida</taxon>
        <taxon>eudicotyledons</taxon>
        <taxon>Gunneridae</taxon>
        <taxon>Pentapetalae</taxon>
        <taxon>rosids</taxon>
        <taxon>malvids</taxon>
        <taxon>Brassicales</taxon>
        <taxon>Brassicaceae</taxon>
        <taxon>Brassiceae</taxon>
        <taxon>Brassica</taxon>
    </lineage>
</organism>
<name>A0A8S9J7G3_BRACR</name>
<dbReference type="PROSITE" id="PS50863">
    <property type="entry name" value="B3"/>
    <property type="match status" value="1"/>
</dbReference>
<keyword evidence="4" id="KW-0238">DNA-binding</keyword>
<protein>
    <recommendedName>
        <fullName evidence="8">TF-B3 domain-containing protein</fullName>
    </recommendedName>
</protein>
<evidence type="ECO:0000256" key="3">
    <source>
        <dbReference type="ARBA" id="ARBA00023015"/>
    </source>
</evidence>
<sequence length="487" mass="55936">MTIPPKFSLFHHRFITGDKPVLTVDDEFLKKHTKVLLISDSSEKIWKVKLDGSRLAGGGWEEFAKAHSFRDGDVLVFRHDGDEIFHVAVSPRSDSWDIRHHAPPSLVDTDDAVSDDESDDEEEESDDDAGDISVNKKKNKEAGFSCFLRARVTPYSLIKDRLIKDNCLPTWGCSVFNDYDLAEKKWCWMFDQGYTGPLSSSRSFEARRSMAFFAPLRTLGIVLVDILEESNSATELLRFLGHMTHCFRGARSSFGSSSFCIRDRTRCHDWRRATCRFFVFHELVGGRFVSVSLGFRELDSSKDFCVAFGRLWWFDLDRGAVEMLLRSRNIKDNCLPTWGCSVFNDCDLAEKKWCWMFDQGYTGPLSSSRSFEARHSMAFSAPLRTLGIVLVDILEESNSATELLRFLGHMTHCFSWSKIQFRLLERSSFGSSSFCIRDRTRCHDWKRATCRFFVFHELVRGRFVSVSLGFRELDSSKDFCVAFGRSN</sequence>
<dbReference type="AlphaFoldDB" id="A0A8S9J7G3"/>
<proteinExistence type="predicted"/>
<dbReference type="PANTHER" id="PTHR31674">
    <property type="entry name" value="B3 DOMAIN-CONTAINING PROTEIN REM-LIKE 3-RELATED"/>
    <property type="match status" value="1"/>
</dbReference>
<evidence type="ECO:0000256" key="5">
    <source>
        <dbReference type="ARBA" id="ARBA00023163"/>
    </source>
</evidence>
<feature type="region of interest" description="Disordered" evidence="7">
    <location>
        <begin position="100"/>
        <end position="133"/>
    </location>
</feature>
<dbReference type="InterPro" id="IPR039218">
    <property type="entry name" value="REM_fam"/>
</dbReference>
<dbReference type="FunFam" id="2.40.330.10:FF:000009">
    <property type="entry name" value="Transcriptional factor B3 family protein"/>
    <property type="match status" value="1"/>
</dbReference>
<evidence type="ECO:0000256" key="4">
    <source>
        <dbReference type="ARBA" id="ARBA00023125"/>
    </source>
</evidence>
<evidence type="ECO:0000256" key="6">
    <source>
        <dbReference type="ARBA" id="ARBA00023242"/>
    </source>
</evidence>
<dbReference type="InterPro" id="IPR003340">
    <property type="entry name" value="B3_DNA-bd"/>
</dbReference>